<name>A0A1C7FGI7_9VIBR</name>
<dbReference type="PANTHER" id="PTHR34477">
    <property type="entry name" value="UPF0213 PROTEIN YHBQ"/>
    <property type="match status" value="1"/>
</dbReference>
<dbReference type="InterPro" id="IPR050190">
    <property type="entry name" value="UPF0213_domain"/>
</dbReference>
<reference evidence="3 4" key="1">
    <citation type="submission" date="2016-07" db="EMBL/GenBank/DDBJ databases">
        <title>Genome sequencing of Vibrio scophthalmi strain VS-05, an isolated from Paralichthys olivaceus.</title>
        <authorList>
            <person name="Han H.-J."/>
        </authorList>
    </citation>
    <scope>NUCLEOTIDE SEQUENCE [LARGE SCALE GENOMIC DNA]</scope>
    <source>
        <strain evidence="3 4">VS-05</strain>
    </source>
</reference>
<evidence type="ECO:0000313" key="4">
    <source>
        <dbReference type="Proteomes" id="UP000092528"/>
    </source>
</evidence>
<feature type="domain" description="GIY-YIG" evidence="2">
    <location>
        <begin position="7"/>
        <end position="83"/>
    </location>
</feature>
<dbReference type="RefSeq" id="WP_005599401.1">
    <property type="nucleotide sequence ID" value="NZ_CP016415.1"/>
</dbReference>
<gene>
    <name evidence="3" type="ORF">VSVS05_03416</name>
</gene>
<keyword evidence="4" id="KW-1185">Reference proteome</keyword>
<dbReference type="GeneID" id="96874841"/>
<dbReference type="EMBL" id="CP016415">
    <property type="protein sequence ID" value="ANU38454.1"/>
    <property type="molecule type" value="Genomic_DNA"/>
</dbReference>
<dbReference type="PANTHER" id="PTHR34477:SF1">
    <property type="entry name" value="UPF0213 PROTEIN YHBQ"/>
    <property type="match status" value="1"/>
</dbReference>
<protein>
    <submittedName>
        <fullName evidence="3">UPF0213 protein</fullName>
    </submittedName>
</protein>
<evidence type="ECO:0000313" key="3">
    <source>
        <dbReference type="EMBL" id="ANU38454.1"/>
    </source>
</evidence>
<proteinExistence type="inferred from homology"/>
<dbReference type="STRING" id="45658.VSVS12_03842"/>
<dbReference type="Pfam" id="PF01541">
    <property type="entry name" value="GIY-YIG"/>
    <property type="match status" value="1"/>
</dbReference>
<dbReference type="AlphaFoldDB" id="A0A1C7FGI7"/>
<comment type="similarity">
    <text evidence="1">Belongs to the UPF0213 family.</text>
</comment>
<dbReference type="InterPro" id="IPR035901">
    <property type="entry name" value="GIY-YIG_endonuc_sf"/>
</dbReference>
<organism evidence="3 4">
    <name type="scientific">Vibrio scophthalmi</name>
    <dbReference type="NCBI Taxonomy" id="45658"/>
    <lineage>
        <taxon>Bacteria</taxon>
        <taxon>Pseudomonadati</taxon>
        <taxon>Pseudomonadota</taxon>
        <taxon>Gammaproteobacteria</taxon>
        <taxon>Vibrionales</taxon>
        <taxon>Vibrionaceae</taxon>
        <taxon>Vibrio</taxon>
    </lineage>
</organism>
<evidence type="ECO:0000259" key="2">
    <source>
        <dbReference type="PROSITE" id="PS50164"/>
    </source>
</evidence>
<dbReference type="Gene3D" id="3.40.1440.10">
    <property type="entry name" value="GIY-YIG endonuclease"/>
    <property type="match status" value="1"/>
</dbReference>
<dbReference type="PATRIC" id="fig|45658.7.peg.3376"/>
<dbReference type="PROSITE" id="PS50164">
    <property type="entry name" value="GIY_YIG"/>
    <property type="match status" value="1"/>
</dbReference>
<dbReference type="CDD" id="cd10456">
    <property type="entry name" value="GIY-YIG_UPF0213"/>
    <property type="match status" value="1"/>
</dbReference>
<evidence type="ECO:0000256" key="1">
    <source>
        <dbReference type="ARBA" id="ARBA00007435"/>
    </source>
</evidence>
<sequence length="107" mass="12031">MDSKIVTYWRVYFVRTRANRLYCGITTDVERRFKMHCAGTGAKALKGQGPLTLAWHHPAGDNRSIASKVEYQLKQLGKPQKEALICGEIELSSVLNGGDYAQIIMCR</sequence>
<dbReference type="Proteomes" id="UP000092528">
    <property type="component" value="Chromosome 2"/>
</dbReference>
<accession>A0A1C7FGI7</accession>
<dbReference type="InterPro" id="IPR000305">
    <property type="entry name" value="GIY-YIG_endonuc"/>
</dbReference>
<dbReference type="SUPFAM" id="SSF82771">
    <property type="entry name" value="GIY-YIG endonuclease"/>
    <property type="match status" value="1"/>
</dbReference>